<keyword evidence="1 2" id="KW-0378">Hydrolase</keyword>
<dbReference type="InterPro" id="IPR036412">
    <property type="entry name" value="HAD-like_sf"/>
</dbReference>
<dbReference type="Proteomes" id="UP000198970">
    <property type="component" value="Chromosome I"/>
</dbReference>
<dbReference type="EMBL" id="LT630003">
    <property type="protein sequence ID" value="SET92407.1"/>
    <property type="molecule type" value="Genomic_DNA"/>
</dbReference>
<dbReference type="InterPro" id="IPR051540">
    <property type="entry name" value="S-2-haloacid_dehalogenase"/>
</dbReference>
<name>A0ABY1CCC9_9FIRM</name>
<dbReference type="InterPro" id="IPR023214">
    <property type="entry name" value="HAD_sf"/>
</dbReference>
<dbReference type="SUPFAM" id="SSF56784">
    <property type="entry name" value="HAD-like"/>
    <property type="match status" value="1"/>
</dbReference>
<evidence type="ECO:0000256" key="1">
    <source>
        <dbReference type="ARBA" id="ARBA00022801"/>
    </source>
</evidence>
<dbReference type="GO" id="GO:0016787">
    <property type="term" value="F:hydrolase activity"/>
    <property type="evidence" value="ECO:0007669"/>
    <property type="project" value="UniProtKB-KW"/>
</dbReference>
<accession>A0ABY1CCC9</accession>
<dbReference type="Pfam" id="PF13419">
    <property type="entry name" value="HAD_2"/>
    <property type="match status" value="1"/>
</dbReference>
<keyword evidence="3" id="KW-1185">Reference proteome</keyword>
<dbReference type="InterPro" id="IPR041492">
    <property type="entry name" value="HAD_2"/>
</dbReference>
<protein>
    <submittedName>
        <fullName evidence="2">Hydrolase of the HAD superfamily</fullName>
    </submittedName>
</protein>
<proteinExistence type="predicted"/>
<organism evidence="2 3">
    <name type="scientific">Lacrimispora sphenoides JCM 1415</name>
    <dbReference type="NCBI Taxonomy" id="1297793"/>
    <lineage>
        <taxon>Bacteria</taxon>
        <taxon>Bacillati</taxon>
        <taxon>Bacillota</taxon>
        <taxon>Clostridia</taxon>
        <taxon>Lachnospirales</taxon>
        <taxon>Lachnospiraceae</taxon>
        <taxon>Lacrimispora</taxon>
    </lineage>
</organism>
<dbReference type="RefSeq" id="WP_100042787.1">
    <property type="nucleotide sequence ID" value="NZ_LT630003.1"/>
</dbReference>
<dbReference type="Gene3D" id="3.40.50.1000">
    <property type="entry name" value="HAD superfamily/HAD-like"/>
    <property type="match status" value="1"/>
</dbReference>
<evidence type="ECO:0000313" key="3">
    <source>
        <dbReference type="Proteomes" id="UP000198970"/>
    </source>
</evidence>
<reference evidence="2 3" key="1">
    <citation type="submission" date="2016-10" db="EMBL/GenBank/DDBJ databases">
        <authorList>
            <person name="Varghese N."/>
            <person name="Submissions S."/>
        </authorList>
    </citation>
    <scope>NUCLEOTIDE SEQUENCE [LARGE SCALE GENOMIC DNA]</scope>
    <source>
        <strain evidence="2 3">ATCC 19403</strain>
    </source>
</reference>
<gene>
    <name evidence="2" type="ORF">SAMN02745906_3043</name>
</gene>
<dbReference type="PANTHER" id="PTHR43316">
    <property type="entry name" value="HYDROLASE, HALOACID DELAHOGENASE-RELATED"/>
    <property type="match status" value="1"/>
</dbReference>
<sequence length="180" mass="20106">MPKKLIIFTDSGDTIINESTEIHNEDGIVVQAELIPGAGETLKALYEAGYVIAMVADGEEQSFTNVYEKNGLGYCFHTRTISEIVGIQKPSGRMFQDAMEKNHLTDEDKKRVVMIGNNVKKDVAGANRFGITSILIDWSPRYDMIPADEWETPDYTVHEPKELLALVERLEAEIGKDGNE</sequence>
<evidence type="ECO:0000313" key="2">
    <source>
        <dbReference type="EMBL" id="SET92407.1"/>
    </source>
</evidence>